<accession>A0A2N4YXG6</accession>
<reference evidence="1 2" key="2">
    <citation type="submission" date="2018-01" db="EMBL/GenBank/DDBJ databases">
        <title>Genomic study of Klebsiella pneumoniae.</title>
        <authorList>
            <person name="Yang Y."/>
            <person name="Bicalho R."/>
        </authorList>
    </citation>
    <scope>NUCLEOTIDE SEQUENCE [LARGE SCALE GENOMIC DNA]</scope>
    <source>
        <strain evidence="1 2">A8</strain>
    </source>
</reference>
<comment type="caution">
    <text evidence="1">The sequence shown here is derived from an EMBL/GenBank/DDBJ whole genome shotgun (WGS) entry which is preliminary data.</text>
</comment>
<dbReference type="AlphaFoldDB" id="A0A2N4YXG6"/>
<evidence type="ECO:0000313" key="2">
    <source>
        <dbReference type="Proteomes" id="UP000234412"/>
    </source>
</evidence>
<protein>
    <submittedName>
        <fullName evidence="1">DUF3150 domain-containing protein</fullName>
    </submittedName>
</protein>
<dbReference type="EMBL" id="PIDP01000878">
    <property type="protein sequence ID" value="PLM92606.1"/>
    <property type="molecule type" value="Genomic_DNA"/>
</dbReference>
<name>A0A2N4YXG6_KLEVA</name>
<organism evidence="1 2">
    <name type="scientific">Klebsiella variicola</name>
    <dbReference type="NCBI Taxonomy" id="244366"/>
    <lineage>
        <taxon>Bacteria</taxon>
        <taxon>Pseudomonadati</taxon>
        <taxon>Pseudomonadota</taxon>
        <taxon>Gammaproteobacteria</taxon>
        <taxon>Enterobacterales</taxon>
        <taxon>Enterobacteriaceae</taxon>
        <taxon>Klebsiella/Raoultella group</taxon>
        <taxon>Klebsiella</taxon>
        <taxon>Klebsiella pneumoniae complex</taxon>
    </lineage>
</organism>
<gene>
    <name evidence="1" type="ORF">CWN47_21390</name>
</gene>
<evidence type="ECO:0000313" key="1">
    <source>
        <dbReference type="EMBL" id="PLM92606.1"/>
    </source>
</evidence>
<proteinExistence type="predicted"/>
<reference evidence="1 2" key="1">
    <citation type="submission" date="2017-11" db="EMBL/GenBank/DDBJ databases">
        <authorList>
            <person name="Han C.G."/>
        </authorList>
    </citation>
    <scope>NUCLEOTIDE SEQUENCE [LARGE SCALE GENOMIC DNA]</scope>
    <source>
        <strain evidence="1 2">A8</strain>
    </source>
</reference>
<dbReference type="Proteomes" id="UP000234412">
    <property type="component" value="Unassembled WGS sequence"/>
</dbReference>
<feature type="non-terminal residue" evidence="1">
    <location>
        <position position="1"/>
    </location>
</feature>
<sequence>HMSLFREWLLLLSDTNRLNRIMDGDDLVTGFIAEIKNRFNDLDDNLANNTGSIFVDPFTGNGIPAKTSNSSITPVSNNDVVQKKVTFSTPFNF</sequence>